<keyword evidence="4 5" id="KW-0472">Membrane</keyword>
<feature type="transmembrane region" description="Helical" evidence="5">
    <location>
        <begin position="49"/>
        <end position="82"/>
    </location>
</feature>
<evidence type="ECO:0000256" key="5">
    <source>
        <dbReference type="SAM" id="Phobius"/>
    </source>
</evidence>
<sequence length="140" mass="15410">MVIRLLLGAMWVWASLDKIQDPAQFSRDIANYHVIPFGLENLSAIVVPWLELLIGMGLIAGVMVNGAALVSSGLMLLFIVLISQAILRGFNIECGCGLKEGQLVGWDKILENIVFLGASYLVLIRPRKLLEFFPKTPLSD</sequence>
<proteinExistence type="predicted"/>
<gene>
    <name evidence="7" type="ORF">METZ01_LOCUS147488</name>
</gene>
<evidence type="ECO:0000259" key="6">
    <source>
        <dbReference type="Pfam" id="PF07291"/>
    </source>
</evidence>
<evidence type="ECO:0000256" key="1">
    <source>
        <dbReference type="ARBA" id="ARBA00004141"/>
    </source>
</evidence>
<keyword evidence="3 5" id="KW-1133">Transmembrane helix</keyword>
<feature type="domain" description="Methylamine utilisation protein MauE" evidence="6">
    <location>
        <begin position="2"/>
        <end position="124"/>
    </location>
</feature>
<organism evidence="7">
    <name type="scientific">marine metagenome</name>
    <dbReference type="NCBI Taxonomy" id="408172"/>
    <lineage>
        <taxon>unclassified sequences</taxon>
        <taxon>metagenomes</taxon>
        <taxon>ecological metagenomes</taxon>
    </lineage>
</organism>
<keyword evidence="2 5" id="KW-0812">Transmembrane</keyword>
<dbReference type="GO" id="GO:0016020">
    <property type="term" value="C:membrane"/>
    <property type="evidence" value="ECO:0007669"/>
    <property type="project" value="UniProtKB-SubCell"/>
</dbReference>
<reference evidence="7" key="1">
    <citation type="submission" date="2018-05" db="EMBL/GenBank/DDBJ databases">
        <authorList>
            <person name="Lanie J.A."/>
            <person name="Ng W.-L."/>
            <person name="Kazmierczak K.M."/>
            <person name="Andrzejewski T.M."/>
            <person name="Davidsen T.M."/>
            <person name="Wayne K.J."/>
            <person name="Tettelin H."/>
            <person name="Glass J.I."/>
            <person name="Rusch D."/>
            <person name="Podicherti R."/>
            <person name="Tsui H.-C.T."/>
            <person name="Winkler M.E."/>
        </authorList>
    </citation>
    <scope>NUCLEOTIDE SEQUENCE</scope>
</reference>
<comment type="subcellular location">
    <subcellularLocation>
        <location evidence="1">Membrane</location>
        <topology evidence="1">Multi-pass membrane protein</topology>
    </subcellularLocation>
</comment>
<protein>
    <recommendedName>
        <fullName evidence="6">Methylamine utilisation protein MauE domain-containing protein</fullName>
    </recommendedName>
</protein>
<evidence type="ECO:0000256" key="3">
    <source>
        <dbReference type="ARBA" id="ARBA00022989"/>
    </source>
</evidence>
<evidence type="ECO:0000256" key="2">
    <source>
        <dbReference type="ARBA" id="ARBA00022692"/>
    </source>
</evidence>
<dbReference type="Pfam" id="PF07291">
    <property type="entry name" value="MauE"/>
    <property type="match status" value="1"/>
</dbReference>
<name>A0A381ZZU3_9ZZZZ</name>
<evidence type="ECO:0000256" key="4">
    <source>
        <dbReference type="ARBA" id="ARBA00023136"/>
    </source>
</evidence>
<accession>A0A381ZZU3</accession>
<dbReference type="InterPro" id="IPR009908">
    <property type="entry name" value="Methylamine_util_MauE"/>
</dbReference>
<dbReference type="GO" id="GO:0030416">
    <property type="term" value="P:methylamine metabolic process"/>
    <property type="evidence" value="ECO:0007669"/>
    <property type="project" value="InterPro"/>
</dbReference>
<dbReference type="EMBL" id="UINC01023284">
    <property type="protein sequence ID" value="SVA94634.1"/>
    <property type="molecule type" value="Genomic_DNA"/>
</dbReference>
<dbReference type="AlphaFoldDB" id="A0A381ZZU3"/>
<evidence type="ECO:0000313" key="7">
    <source>
        <dbReference type="EMBL" id="SVA94634.1"/>
    </source>
</evidence>